<dbReference type="Proteomes" id="UP000002484">
    <property type="component" value="Chromosome"/>
</dbReference>
<keyword evidence="3" id="KW-1185">Reference proteome</keyword>
<accession>E3IXG5</accession>
<dbReference type="AlphaFoldDB" id="E3IXG5"/>
<organism evidence="2 3">
    <name type="scientific">Pseudofrankia inefficax (strain DSM 45817 / CECT 9037 / DDB 130130 / EuI1c)</name>
    <name type="common">Frankia inefficax</name>
    <dbReference type="NCBI Taxonomy" id="298654"/>
    <lineage>
        <taxon>Bacteria</taxon>
        <taxon>Bacillati</taxon>
        <taxon>Actinomycetota</taxon>
        <taxon>Actinomycetes</taxon>
        <taxon>Frankiales</taxon>
        <taxon>Frankiaceae</taxon>
        <taxon>Pseudofrankia</taxon>
    </lineage>
</organism>
<feature type="compositionally biased region" description="Gly residues" evidence="1">
    <location>
        <begin position="240"/>
        <end position="249"/>
    </location>
</feature>
<feature type="region of interest" description="Disordered" evidence="1">
    <location>
        <begin position="108"/>
        <end position="200"/>
    </location>
</feature>
<dbReference type="InterPro" id="IPR054221">
    <property type="entry name" value="DUF6941"/>
</dbReference>
<protein>
    <submittedName>
        <fullName evidence="2">Uncharacterized protein</fullName>
    </submittedName>
</protein>
<feature type="compositionally biased region" description="Low complexity" evidence="1">
    <location>
        <begin position="27"/>
        <end position="36"/>
    </location>
</feature>
<sequence length="261" mass="27215">MVTGGDGLIAANASQPPVSALHRHSRASPCRSAASRPPREEIRSSSVKLTMILCDAAQVAGGKLYILGGGWNLIGPSPAPSALGILIALPWDRANAPCTLRLKLHDQDGAPAIQPRAGRPSARTAGSNHRGGPPPRPGRGLPPADPSRDHRAATGTHRGHTLPMGGHHRRRTGTRRLERQLPDQASHTPTHPTRRRTGRLNHEHLATTQTTTAFLALGQVGGDGGERRAEGDLAVDAVGGMAGEGGGVGEGRRSSASRRAT</sequence>
<name>E3IXG5_PSEI1</name>
<dbReference type="InParanoid" id="E3IXG5"/>
<evidence type="ECO:0000313" key="2">
    <source>
        <dbReference type="EMBL" id="ADP78982.1"/>
    </source>
</evidence>
<dbReference type="Pfam" id="PF22091">
    <property type="entry name" value="DUF6941"/>
    <property type="match status" value="1"/>
</dbReference>
<dbReference type="HOGENOM" id="CLU_1064583_0_0_11"/>
<evidence type="ECO:0000256" key="1">
    <source>
        <dbReference type="SAM" id="MobiDB-lite"/>
    </source>
</evidence>
<feature type="region of interest" description="Disordered" evidence="1">
    <location>
        <begin position="13"/>
        <end position="42"/>
    </location>
</feature>
<dbReference type="KEGG" id="fri:FraEuI1c_0908"/>
<dbReference type="EMBL" id="CP002299">
    <property type="protein sequence ID" value="ADP78982.1"/>
    <property type="molecule type" value="Genomic_DNA"/>
</dbReference>
<feature type="region of interest" description="Disordered" evidence="1">
    <location>
        <begin position="237"/>
        <end position="261"/>
    </location>
</feature>
<evidence type="ECO:0000313" key="3">
    <source>
        <dbReference type="Proteomes" id="UP000002484"/>
    </source>
</evidence>
<reference evidence="2 3" key="1">
    <citation type="submission" date="2010-10" db="EMBL/GenBank/DDBJ databases">
        <title>Complete sequence of Frankia sp. EuI1c.</title>
        <authorList>
            <consortium name="US DOE Joint Genome Institute"/>
            <person name="Lucas S."/>
            <person name="Copeland A."/>
            <person name="Lapidus A."/>
            <person name="Cheng J.-F."/>
            <person name="Bruce D."/>
            <person name="Goodwin L."/>
            <person name="Pitluck S."/>
            <person name="Chertkov O."/>
            <person name="Detter J.C."/>
            <person name="Han C."/>
            <person name="Tapia R."/>
            <person name="Land M."/>
            <person name="Hauser L."/>
            <person name="Jeffries C."/>
            <person name="Kyrpides N."/>
            <person name="Ivanova N."/>
            <person name="Mikhailova N."/>
            <person name="Beauchemin N."/>
            <person name="Sen A."/>
            <person name="Sur S.A."/>
            <person name="Gtari M."/>
            <person name="Wall L."/>
            <person name="Tisa L."/>
            <person name="Woyke T."/>
        </authorList>
    </citation>
    <scope>NUCLEOTIDE SEQUENCE [LARGE SCALE GENOMIC DNA]</scope>
    <source>
        <strain evidence="3">DSM 45817 / CECT 9037 / EuI1c</strain>
    </source>
</reference>
<gene>
    <name evidence="2" type="ordered locus">FraEuI1c_0908</name>
</gene>
<proteinExistence type="predicted"/>